<feature type="compositionally biased region" description="Basic and acidic residues" evidence="6">
    <location>
        <begin position="17"/>
        <end position="27"/>
    </location>
</feature>
<accession>A0ABP7X7C0</accession>
<feature type="domain" description="RDD" evidence="8">
    <location>
        <begin position="91"/>
        <end position="227"/>
    </location>
</feature>
<evidence type="ECO:0000256" key="3">
    <source>
        <dbReference type="ARBA" id="ARBA00022692"/>
    </source>
</evidence>
<comment type="subcellular location">
    <subcellularLocation>
        <location evidence="1">Cell membrane</location>
        <topology evidence="1">Multi-pass membrane protein</topology>
    </subcellularLocation>
</comment>
<evidence type="ECO:0000256" key="5">
    <source>
        <dbReference type="ARBA" id="ARBA00023136"/>
    </source>
</evidence>
<keyword evidence="10" id="KW-1185">Reference proteome</keyword>
<protein>
    <recommendedName>
        <fullName evidence="8">RDD domain-containing protein</fullName>
    </recommendedName>
</protein>
<feature type="region of interest" description="Disordered" evidence="6">
    <location>
        <begin position="1"/>
        <end position="74"/>
    </location>
</feature>
<feature type="transmembrane region" description="Helical" evidence="7">
    <location>
        <begin position="139"/>
        <end position="160"/>
    </location>
</feature>
<dbReference type="PANTHER" id="PTHR36115">
    <property type="entry name" value="PROLINE-RICH ANTIGEN HOMOLOG-RELATED"/>
    <property type="match status" value="1"/>
</dbReference>
<evidence type="ECO:0000313" key="10">
    <source>
        <dbReference type="Proteomes" id="UP001500683"/>
    </source>
</evidence>
<keyword evidence="4 7" id="KW-1133">Transmembrane helix</keyword>
<keyword evidence="2" id="KW-1003">Cell membrane</keyword>
<dbReference type="InterPro" id="IPR010432">
    <property type="entry name" value="RDD"/>
</dbReference>
<dbReference type="PANTHER" id="PTHR36115:SF4">
    <property type="entry name" value="MEMBRANE PROTEIN"/>
    <property type="match status" value="1"/>
</dbReference>
<evidence type="ECO:0000256" key="1">
    <source>
        <dbReference type="ARBA" id="ARBA00004651"/>
    </source>
</evidence>
<reference evidence="10" key="1">
    <citation type="journal article" date="2019" name="Int. J. Syst. Evol. Microbiol.">
        <title>The Global Catalogue of Microorganisms (GCM) 10K type strain sequencing project: providing services to taxonomists for standard genome sequencing and annotation.</title>
        <authorList>
            <consortium name="The Broad Institute Genomics Platform"/>
            <consortium name="The Broad Institute Genome Sequencing Center for Infectious Disease"/>
            <person name="Wu L."/>
            <person name="Ma J."/>
        </authorList>
    </citation>
    <scope>NUCLEOTIDE SEQUENCE [LARGE SCALE GENOMIC DNA]</scope>
    <source>
        <strain evidence="10">JCM 16702</strain>
    </source>
</reference>
<evidence type="ECO:0000259" key="8">
    <source>
        <dbReference type="Pfam" id="PF06271"/>
    </source>
</evidence>
<feature type="transmembrane region" description="Helical" evidence="7">
    <location>
        <begin position="192"/>
        <end position="214"/>
    </location>
</feature>
<feature type="transmembrane region" description="Helical" evidence="7">
    <location>
        <begin position="97"/>
        <end position="119"/>
    </location>
</feature>
<gene>
    <name evidence="9" type="ORF">GCM10022214_87350</name>
</gene>
<keyword evidence="5 7" id="KW-0472">Membrane</keyword>
<evidence type="ECO:0000313" key="9">
    <source>
        <dbReference type="EMBL" id="GAA4106399.1"/>
    </source>
</evidence>
<name>A0ABP7X7C0_9ACTN</name>
<organism evidence="9 10">
    <name type="scientific">Actinomadura miaoliensis</name>
    <dbReference type="NCBI Taxonomy" id="430685"/>
    <lineage>
        <taxon>Bacteria</taxon>
        <taxon>Bacillati</taxon>
        <taxon>Actinomycetota</taxon>
        <taxon>Actinomycetes</taxon>
        <taxon>Streptosporangiales</taxon>
        <taxon>Thermomonosporaceae</taxon>
        <taxon>Actinomadura</taxon>
    </lineage>
</organism>
<evidence type="ECO:0000256" key="6">
    <source>
        <dbReference type="SAM" id="MobiDB-lite"/>
    </source>
</evidence>
<proteinExistence type="predicted"/>
<evidence type="ECO:0000256" key="2">
    <source>
        <dbReference type="ARBA" id="ARBA00022475"/>
    </source>
</evidence>
<sequence length="244" mass="26272">MARAHLDGMTQPPHDPTPGERPEDEPWRAPGESGAQPPPSRQPRPDRQPGEQPPPYPGPYGGQGPHGGVPQYGMPPSYGGYGPAGPAAELARRWARLGAAVVDSLLLSVVMLPILLPLVDWRQMTGPSPNAPMVDRGQLAANVAYLVLAFLYYWLMHLRFGQTLGKMLLRIRVVRADTGGAINVGQAAGRSAFYSVLGGLCGCIGIVDVAWILWDERRQALHDKVAGTVVVKARPGTPNPYARR</sequence>
<comment type="caution">
    <text evidence="9">The sequence shown here is derived from an EMBL/GenBank/DDBJ whole genome shotgun (WGS) entry which is preliminary data.</text>
</comment>
<evidence type="ECO:0000256" key="4">
    <source>
        <dbReference type="ARBA" id="ARBA00022989"/>
    </source>
</evidence>
<dbReference type="EMBL" id="BAAAZG010000087">
    <property type="protein sequence ID" value="GAA4106399.1"/>
    <property type="molecule type" value="Genomic_DNA"/>
</dbReference>
<evidence type="ECO:0000256" key="7">
    <source>
        <dbReference type="SAM" id="Phobius"/>
    </source>
</evidence>
<dbReference type="Pfam" id="PF06271">
    <property type="entry name" value="RDD"/>
    <property type="match status" value="1"/>
</dbReference>
<dbReference type="InterPro" id="IPR051791">
    <property type="entry name" value="Pra-immunoreactive"/>
</dbReference>
<dbReference type="Proteomes" id="UP001500683">
    <property type="component" value="Unassembled WGS sequence"/>
</dbReference>
<keyword evidence="3 7" id="KW-0812">Transmembrane</keyword>